<organism evidence="3">
    <name type="scientific">Arabidopsis lyrata subsp. lyrata</name>
    <name type="common">Lyre-leaved rock-cress</name>
    <dbReference type="NCBI Taxonomy" id="81972"/>
    <lineage>
        <taxon>Eukaryota</taxon>
        <taxon>Viridiplantae</taxon>
        <taxon>Streptophyta</taxon>
        <taxon>Embryophyta</taxon>
        <taxon>Tracheophyta</taxon>
        <taxon>Spermatophyta</taxon>
        <taxon>Magnoliopsida</taxon>
        <taxon>eudicotyledons</taxon>
        <taxon>Gunneridae</taxon>
        <taxon>Pentapetalae</taxon>
        <taxon>rosids</taxon>
        <taxon>malvids</taxon>
        <taxon>Brassicales</taxon>
        <taxon>Brassicaceae</taxon>
        <taxon>Camelineae</taxon>
        <taxon>Arabidopsis</taxon>
    </lineage>
</organism>
<keyword evidence="1" id="KW-1133">Transmembrane helix</keyword>
<dbReference type="Proteomes" id="UP000008694">
    <property type="component" value="Unassembled WGS sequence"/>
</dbReference>
<keyword evidence="1" id="KW-0472">Membrane</keyword>
<protein>
    <submittedName>
        <fullName evidence="2">Predicted protein</fullName>
    </submittedName>
</protein>
<keyword evidence="3" id="KW-1185">Reference proteome</keyword>
<dbReference type="HOGENOM" id="CLU_3089960_0_0_1"/>
<reference evidence="3" key="1">
    <citation type="journal article" date="2011" name="Nat. Genet.">
        <title>The Arabidopsis lyrata genome sequence and the basis of rapid genome size change.</title>
        <authorList>
            <person name="Hu T.T."/>
            <person name="Pattyn P."/>
            <person name="Bakker E.G."/>
            <person name="Cao J."/>
            <person name="Cheng J.-F."/>
            <person name="Clark R.M."/>
            <person name="Fahlgren N."/>
            <person name="Fawcett J.A."/>
            <person name="Grimwood J."/>
            <person name="Gundlach H."/>
            <person name="Haberer G."/>
            <person name="Hollister J.D."/>
            <person name="Ossowski S."/>
            <person name="Ottilar R.P."/>
            <person name="Salamov A.A."/>
            <person name="Schneeberger K."/>
            <person name="Spannagl M."/>
            <person name="Wang X."/>
            <person name="Yang L."/>
            <person name="Nasrallah M.E."/>
            <person name="Bergelson J."/>
            <person name="Carrington J.C."/>
            <person name="Gaut B.S."/>
            <person name="Schmutz J."/>
            <person name="Mayer K.F.X."/>
            <person name="Van de Peer Y."/>
            <person name="Grigoriev I.V."/>
            <person name="Nordborg M."/>
            <person name="Weigel D."/>
            <person name="Guo Y.-L."/>
        </authorList>
    </citation>
    <scope>NUCLEOTIDE SEQUENCE [LARGE SCALE GENOMIC DNA]</scope>
    <source>
        <strain evidence="3">cv. MN47</strain>
    </source>
</reference>
<dbReference type="AlphaFoldDB" id="D7MGY9"/>
<proteinExistence type="predicted"/>
<evidence type="ECO:0000256" key="1">
    <source>
        <dbReference type="SAM" id="Phobius"/>
    </source>
</evidence>
<dbReference type="Gramene" id="scaffold_703134.1">
    <property type="protein sequence ID" value="scaffold_703134.1"/>
    <property type="gene ID" value="scaffold_703134.1"/>
</dbReference>
<gene>
    <name evidence="2" type="ORF">ARALYDRAFT_915392</name>
</gene>
<feature type="transmembrane region" description="Helical" evidence="1">
    <location>
        <begin position="29"/>
        <end position="46"/>
    </location>
</feature>
<name>D7MGY9_ARALL</name>
<keyword evidence="1" id="KW-0812">Transmembrane</keyword>
<accession>D7MGY9</accession>
<dbReference type="EMBL" id="GL348719">
    <property type="protein sequence ID" value="EFH46557.1"/>
    <property type="molecule type" value="Genomic_DNA"/>
</dbReference>
<evidence type="ECO:0000313" key="3">
    <source>
        <dbReference type="Proteomes" id="UP000008694"/>
    </source>
</evidence>
<sequence length="52" mass="5965">MNIPVTSSSDTISSNAVSDNRRHVKKTPIIFSDFFLCFSSFCFVFVKMMMIH</sequence>
<evidence type="ECO:0000313" key="2">
    <source>
        <dbReference type="EMBL" id="EFH46557.1"/>
    </source>
</evidence>